<reference evidence="2 3" key="1">
    <citation type="submission" date="2020-07" db="EMBL/GenBank/DDBJ databases">
        <title>Comparative genomics of pyrophilous fungi reveals a link between fire events and developmental genes.</title>
        <authorList>
            <consortium name="DOE Joint Genome Institute"/>
            <person name="Steindorff A.S."/>
            <person name="Carver A."/>
            <person name="Calhoun S."/>
            <person name="Stillman K."/>
            <person name="Liu H."/>
            <person name="Lipzen A."/>
            <person name="Pangilinan J."/>
            <person name="Labutti K."/>
            <person name="Bruns T.D."/>
            <person name="Grigoriev I.V."/>
        </authorList>
    </citation>
    <scope>NUCLEOTIDE SEQUENCE [LARGE SCALE GENOMIC DNA]</scope>
    <source>
        <strain evidence="2 3">CBS 144469</strain>
    </source>
</reference>
<accession>A0A8H6MBK3</accession>
<dbReference type="Proteomes" id="UP000521943">
    <property type="component" value="Unassembled WGS sequence"/>
</dbReference>
<keyword evidence="1" id="KW-0732">Signal</keyword>
<protein>
    <submittedName>
        <fullName evidence="2">Uncharacterized protein</fullName>
    </submittedName>
</protein>
<gene>
    <name evidence="2" type="ORF">DFP72DRAFT_844418</name>
</gene>
<evidence type="ECO:0000313" key="3">
    <source>
        <dbReference type="Proteomes" id="UP000521943"/>
    </source>
</evidence>
<keyword evidence="3" id="KW-1185">Reference proteome</keyword>
<evidence type="ECO:0000256" key="1">
    <source>
        <dbReference type="SAM" id="SignalP"/>
    </source>
</evidence>
<feature type="chain" id="PRO_5034849849" evidence="1">
    <location>
        <begin position="27"/>
        <end position="127"/>
    </location>
</feature>
<sequence>MAAPQGAPWLLVASYTLSLLLDVLRAREILTPFERGGRDKASELAILEVFRVRFILGILLQKRKQALCNMYNKRRPIVRTYSLPEQFLNLHTESAWTAFYRQGKGHRFGNDGRTWFRASSSGFEGWD</sequence>
<name>A0A8H6MBK3_9AGAR</name>
<dbReference type="EMBL" id="JACGCI010000016">
    <property type="protein sequence ID" value="KAF6759141.1"/>
    <property type="molecule type" value="Genomic_DNA"/>
</dbReference>
<proteinExistence type="predicted"/>
<evidence type="ECO:0000313" key="2">
    <source>
        <dbReference type="EMBL" id="KAF6759141.1"/>
    </source>
</evidence>
<feature type="signal peptide" evidence="1">
    <location>
        <begin position="1"/>
        <end position="26"/>
    </location>
</feature>
<organism evidence="2 3">
    <name type="scientific">Ephemerocybe angulata</name>
    <dbReference type="NCBI Taxonomy" id="980116"/>
    <lineage>
        <taxon>Eukaryota</taxon>
        <taxon>Fungi</taxon>
        <taxon>Dikarya</taxon>
        <taxon>Basidiomycota</taxon>
        <taxon>Agaricomycotina</taxon>
        <taxon>Agaricomycetes</taxon>
        <taxon>Agaricomycetidae</taxon>
        <taxon>Agaricales</taxon>
        <taxon>Agaricineae</taxon>
        <taxon>Psathyrellaceae</taxon>
        <taxon>Ephemerocybe</taxon>
    </lineage>
</organism>
<dbReference type="AlphaFoldDB" id="A0A8H6MBK3"/>
<comment type="caution">
    <text evidence="2">The sequence shown here is derived from an EMBL/GenBank/DDBJ whole genome shotgun (WGS) entry which is preliminary data.</text>
</comment>